<dbReference type="EMBL" id="SPHZ02000008">
    <property type="protein sequence ID" value="KAF0902869.1"/>
    <property type="molecule type" value="Genomic_DNA"/>
</dbReference>
<feature type="region of interest" description="Disordered" evidence="1">
    <location>
        <begin position="63"/>
        <end position="88"/>
    </location>
</feature>
<reference evidence="2 3" key="1">
    <citation type="submission" date="2019-11" db="EMBL/GenBank/DDBJ databases">
        <title>Whole genome sequence of Oryza granulata.</title>
        <authorList>
            <person name="Li W."/>
        </authorList>
    </citation>
    <scope>NUCLEOTIDE SEQUENCE [LARGE SCALE GENOMIC DNA]</scope>
    <source>
        <strain evidence="3">cv. Menghai</strain>
        <tissue evidence="2">Leaf</tissue>
    </source>
</reference>
<comment type="caution">
    <text evidence="2">The sequence shown here is derived from an EMBL/GenBank/DDBJ whole genome shotgun (WGS) entry which is preliminary data.</text>
</comment>
<protein>
    <submittedName>
        <fullName evidence="2">Uncharacterized protein</fullName>
    </submittedName>
</protein>
<name>A0A6G1CS10_9ORYZ</name>
<gene>
    <name evidence="2" type="ORF">E2562_019164</name>
</gene>
<accession>A0A6G1CS10</accession>
<proteinExistence type="predicted"/>
<keyword evidence="3" id="KW-1185">Reference proteome</keyword>
<dbReference type="Proteomes" id="UP000479710">
    <property type="component" value="Unassembled WGS sequence"/>
</dbReference>
<dbReference type="AlphaFoldDB" id="A0A6G1CS10"/>
<evidence type="ECO:0000256" key="1">
    <source>
        <dbReference type="SAM" id="MobiDB-lite"/>
    </source>
</evidence>
<sequence length="88" mass="9798">MAQASCKYAFPYPNPGEASGSSRVDRRFRSRRARRFPELAPSRVAVTAMANPSPTLCAANLETSNAREMKPMPIHKTTTMADSRQREI</sequence>
<evidence type="ECO:0000313" key="3">
    <source>
        <dbReference type="Proteomes" id="UP000479710"/>
    </source>
</evidence>
<evidence type="ECO:0000313" key="2">
    <source>
        <dbReference type="EMBL" id="KAF0902869.1"/>
    </source>
</evidence>
<organism evidence="2 3">
    <name type="scientific">Oryza meyeriana var. granulata</name>
    <dbReference type="NCBI Taxonomy" id="110450"/>
    <lineage>
        <taxon>Eukaryota</taxon>
        <taxon>Viridiplantae</taxon>
        <taxon>Streptophyta</taxon>
        <taxon>Embryophyta</taxon>
        <taxon>Tracheophyta</taxon>
        <taxon>Spermatophyta</taxon>
        <taxon>Magnoliopsida</taxon>
        <taxon>Liliopsida</taxon>
        <taxon>Poales</taxon>
        <taxon>Poaceae</taxon>
        <taxon>BOP clade</taxon>
        <taxon>Oryzoideae</taxon>
        <taxon>Oryzeae</taxon>
        <taxon>Oryzinae</taxon>
        <taxon>Oryza</taxon>
        <taxon>Oryza meyeriana</taxon>
    </lineage>
</organism>